<gene>
    <name evidence="2" type="ORF">JOC49_001502</name>
</gene>
<dbReference type="EMBL" id="JAFBDT010000010">
    <property type="protein sequence ID" value="MBM7561959.1"/>
    <property type="molecule type" value="Genomic_DNA"/>
</dbReference>
<proteinExistence type="predicted"/>
<keyword evidence="3" id="KW-1185">Reference proteome</keyword>
<keyword evidence="1" id="KW-0812">Transmembrane</keyword>
<reference evidence="2 3" key="1">
    <citation type="submission" date="2021-01" db="EMBL/GenBank/DDBJ databases">
        <title>Genomic Encyclopedia of Type Strains, Phase IV (KMG-IV): sequencing the most valuable type-strain genomes for metagenomic binning, comparative biology and taxonomic classification.</title>
        <authorList>
            <person name="Goeker M."/>
        </authorList>
    </citation>
    <scope>NUCLEOTIDE SEQUENCE [LARGE SCALE GENOMIC DNA]</scope>
    <source>
        <strain evidence="2 3">DSM 24436</strain>
    </source>
</reference>
<accession>A0ABS2MRD3</accession>
<name>A0ABS2MRD3_9FIRM</name>
<evidence type="ECO:0000313" key="3">
    <source>
        <dbReference type="Proteomes" id="UP000767854"/>
    </source>
</evidence>
<sequence>MLTSEIAVILPIVLILLIFSMALGVYVSVETWHILYYELDFLGAVYAPMNWQVISENKPLSLHVDVYPTHEMYLYSAERNLDNPFYKVTSRKTIDVQASFEKKIENRLVRRLLLKRGRIYVEE</sequence>
<feature type="transmembrane region" description="Helical" evidence="1">
    <location>
        <begin position="6"/>
        <end position="29"/>
    </location>
</feature>
<comment type="caution">
    <text evidence="2">The sequence shown here is derived from an EMBL/GenBank/DDBJ whole genome shotgun (WGS) entry which is preliminary data.</text>
</comment>
<dbReference type="RefSeq" id="WP_204663939.1">
    <property type="nucleotide sequence ID" value="NZ_JAFBDT010000010.1"/>
</dbReference>
<organism evidence="2 3">
    <name type="scientific">Fusibacter tunisiensis</name>
    <dbReference type="NCBI Taxonomy" id="1008308"/>
    <lineage>
        <taxon>Bacteria</taxon>
        <taxon>Bacillati</taxon>
        <taxon>Bacillota</taxon>
        <taxon>Clostridia</taxon>
        <taxon>Eubacteriales</taxon>
        <taxon>Eubacteriales Family XII. Incertae Sedis</taxon>
        <taxon>Fusibacter</taxon>
    </lineage>
</organism>
<keyword evidence="1" id="KW-1133">Transmembrane helix</keyword>
<evidence type="ECO:0000313" key="2">
    <source>
        <dbReference type="EMBL" id="MBM7561959.1"/>
    </source>
</evidence>
<protein>
    <submittedName>
        <fullName evidence="2">Uncharacterized protein</fullName>
    </submittedName>
</protein>
<keyword evidence="1" id="KW-0472">Membrane</keyword>
<evidence type="ECO:0000256" key="1">
    <source>
        <dbReference type="SAM" id="Phobius"/>
    </source>
</evidence>
<dbReference type="Proteomes" id="UP000767854">
    <property type="component" value="Unassembled WGS sequence"/>
</dbReference>